<dbReference type="GO" id="GO:0005516">
    <property type="term" value="F:calmodulin binding"/>
    <property type="evidence" value="ECO:0007669"/>
    <property type="project" value="InterPro"/>
</dbReference>
<evidence type="ECO:0000313" key="11">
    <source>
        <dbReference type="EMBL" id="CAF3541693.1"/>
    </source>
</evidence>
<feature type="domain" description="Potassium channel" evidence="10">
    <location>
        <begin position="285"/>
        <end position="361"/>
    </location>
</feature>
<dbReference type="PANTHER" id="PTHR10153">
    <property type="entry name" value="SMALL CONDUCTANCE CALCIUM-ACTIVATED POTASSIUM CHANNEL"/>
    <property type="match status" value="1"/>
</dbReference>
<accession>A0A818JMH0</accession>
<evidence type="ECO:0000313" key="12">
    <source>
        <dbReference type="Proteomes" id="UP000663844"/>
    </source>
</evidence>
<dbReference type="AlphaFoldDB" id="A0A818JMH0"/>
<feature type="domain" description="Calmodulin-binding" evidence="9">
    <location>
        <begin position="376"/>
        <end position="445"/>
    </location>
</feature>
<comment type="subcellular location">
    <subcellularLocation>
        <location evidence="1">Membrane</location>
        <topology evidence="1">Multi-pass membrane protein</topology>
    </subcellularLocation>
</comment>
<dbReference type="Pfam" id="PF03530">
    <property type="entry name" value="SK_channel"/>
    <property type="match status" value="1"/>
</dbReference>
<feature type="transmembrane region" description="Helical" evidence="8">
    <location>
        <begin position="307"/>
        <end position="325"/>
    </location>
</feature>
<organism evidence="11 12">
    <name type="scientific">Adineta steineri</name>
    <dbReference type="NCBI Taxonomy" id="433720"/>
    <lineage>
        <taxon>Eukaryota</taxon>
        <taxon>Metazoa</taxon>
        <taxon>Spiralia</taxon>
        <taxon>Gnathifera</taxon>
        <taxon>Rotifera</taxon>
        <taxon>Eurotatoria</taxon>
        <taxon>Bdelloidea</taxon>
        <taxon>Adinetida</taxon>
        <taxon>Adinetidae</taxon>
        <taxon>Adineta</taxon>
    </lineage>
</organism>
<keyword evidence="4 8" id="KW-1133">Transmembrane helix</keyword>
<evidence type="ECO:0000256" key="2">
    <source>
        <dbReference type="ARBA" id="ARBA00022448"/>
    </source>
</evidence>
<dbReference type="GO" id="GO:0016020">
    <property type="term" value="C:membrane"/>
    <property type="evidence" value="ECO:0007669"/>
    <property type="project" value="UniProtKB-SubCell"/>
</dbReference>
<dbReference type="InterPro" id="IPR015449">
    <property type="entry name" value="K_chnl_Ca-activ_SK"/>
</dbReference>
<dbReference type="SUPFAM" id="SSF81324">
    <property type="entry name" value="Voltage-gated potassium channels"/>
    <property type="match status" value="1"/>
</dbReference>
<dbReference type="SUPFAM" id="SSF81327">
    <property type="entry name" value="Small-conductance potassium channel"/>
    <property type="match status" value="1"/>
</dbReference>
<comment type="caution">
    <text evidence="11">The sequence shown here is derived from an EMBL/GenBank/DDBJ whole genome shotgun (WGS) entry which is preliminary data.</text>
</comment>
<feature type="transmembrane region" description="Helical" evidence="8">
    <location>
        <begin position="278"/>
        <end position="295"/>
    </location>
</feature>
<dbReference type="InterPro" id="IPR013099">
    <property type="entry name" value="K_chnl_dom"/>
</dbReference>
<dbReference type="GO" id="GO:0016286">
    <property type="term" value="F:small conductance calcium-activated potassium channel activity"/>
    <property type="evidence" value="ECO:0007669"/>
    <property type="project" value="InterPro"/>
</dbReference>
<dbReference type="Gene3D" id="1.10.287.70">
    <property type="match status" value="2"/>
</dbReference>
<dbReference type="InterPro" id="IPR004178">
    <property type="entry name" value="CaM-bd_dom"/>
</dbReference>
<evidence type="ECO:0000259" key="10">
    <source>
        <dbReference type="Pfam" id="PF07885"/>
    </source>
</evidence>
<name>A0A818JMH0_9BILA</name>
<keyword evidence="3 8" id="KW-0812">Transmembrane</keyword>
<evidence type="ECO:0000256" key="3">
    <source>
        <dbReference type="ARBA" id="ARBA00022692"/>
    </source>
</evidence>
<sequence>MTSHETVPSSLSNTPTTVISSIHSSQDCFNPVILMTSNSIRSVSSKRSTKKKCSINLSHKIRRSFARKPRPPVELIMTDMSYRLRTTKFLNIRLALVSDGMCLFGMLGIILMIVDNELTFNQVHDNDTRTTWIIKPIISFTTIILLVLIFYYHYLDLRLYAVQNSLQDYRVGLTKTKICLIILELLICAIHPVPHSSPQLESEEVTLDSSESYSFSYTAIDVGLGLPMFARLYLFGRSIVFHSHLVRNISLRSISYLNQVSINFFFLMKIYLQQWPTRCLMTCCTIIFLIGSWSLRACSYKSTGEHLAIFDAMWLFIITFTTVGYGDLYPSSYCGRAIATIIGFIGLLSSALLISVLAQKLLLTREEKYVHTFVSNTELAKERQCQAANIVKFAIKVWFLKRQNKEPSIRCIQVQKKLFQSIYHLKEIKKQQRNSTDNCIDLHELLTIQQNTNMQIEETVQHMTEIKLQSTPLMAKSTEYLSECFNCTHIPNQICINIAYNCPSCMMYRNDEDPNVIETRCCMSDCGPSYKVSMHNGRPTYFCHGDRCNVTMSPTVLDSLN</sequence>
<reference evidence="11" key="1">
    <citation type="submission" date="2021-02" db="EMBL/GenBank/DDBJ databases">
        <authorList>
            <person name="Nowell W R."/>
        </authorList>
    </citation>
    <scope>NUCLEOTIDE SEQUENCE</scope>
</reference>
<feature type="transmembrane region" description="Helical" evidence="8">
    <location>
        <begin position="337"/>
        <end position="358"/>
    </location>
</feature>
<keyword evidence="7" id="KW-0407">Ion channel</keyword>
<dbReference type="EMBL" id="CAJOAZ010000123">
    <property type="protein sequence ID" value="CAF3541693.1"/>
    <property type="molecule type" value="Genomic_DNA"/>
</dbReference>
<gene>
    <name evidence="11" type="ORF">OXD698_LOCUS3473</name>
</gene>
<dbReference type="Proteomes" id="UP000663844">
    <property type="component" value="Unassembled WGS sequence"/>
</dbReference>
<proteinExistence type="predicted"/>
<feature type="transmembrane region" description="Helical" evidence="8">
    <location>
        <begin position="133"/>
        <end position="155"/>
    </location>
</feature>
<feature type="transmembrane region" description="Helical" evidence="8">
    <location>
        <begin position="90"/>
        <end position="113"/>
    </location>
</feature>
<evidence type="ECO:0000256" key="5">
    <source>
        <dbReference type="ARBA" id="ARBA00023065"/>
    </source>
</evidence>
<dbReference type="Pfam" id="PF02888">
    <property type="entry name" value="CaMBD"/>
    <property type="match status" value="1"/>
</dbReference>
<evidence type="ECO:0000256" key="1">
    <source>
        <dbReference type="ARBA" id="ARBA00004141"/>
    </source>
</evidence>
<evidence type="ECO:0000259" key="9">
    <source>
        <dbReference type="Pfam" id="PF02888"/>
    </source>
</evidence>
<feature type="transmembrane region" description="Helical" evidence="8">
    <location>
        <begin position="214"/>
        <end position="234"/>
    </location>
</feature>
<evidence type="ECO:0000256" key="8">
    <source>
        <dbReference type="SAM" id="Phobius"/>
    </source>
</evidence>
<evidence type="ECO:0000256" key="4">
    <source>
        <dbReference type="ARBA" id="ARBA00022989"/>
    </source>
</evidence>
<dbReference type="InterPro" id="IPR036122">
    <property type="entry name" value="CaM-bd_dom_sf"/>
</dbReference>
<protein>
    <submittedName>
        <fullName evidence="11">Uncharacterized protein</fullName>
    </submittedName>
</protein>
<keyword evidence="6 8" id="KW-0472">Membrane</keyword>
<evidence type="ECO:0000256" key="6">
    <source>
        <dbReference type="ARBA" id="ARBA00023136"/>
    </source>
</evidence>
<dbReference type="Pfam" id="PF07885">
    <property type="entry name" value="Ion_trans_2"/>
    <property type="match status" value="1"/>
</dbReference>
<dbReference type="PRINTS" id="PR00169">
    <property type="entry name" value="KCHANNEL"/>
</dbReference>
<keyword evidence="5" id="KW-0406">Ion transport</keyword>
<evidence type="ECO:0000256" key="7">
    <source>
        <dbReference type="ARBA" id="ARBA00023303"/>
    </source>
</evidence>
<keyword evidence="2" id="KW-0813">Transport</keyword>
<feature type="transmembrane region" description="Helical" evidence="8">
    <location>
        <begin position="176"/>
        <end position="194"/>
    </location>
</feature>